<dbReference type="GO" id="GO:0030983">
    <property type="term" value="F:mismatched DNA binding"/>
    <property type="evidence" value="ECO:0007669"/>
    <property type="project" value="InterPro"/>
</dbReference>
<feature type="compositionally biased region" description="Acidic residues" evidence="10">
    <location>
        <begin position="885"/>
        <end position="902"/>
    </location>
</feature>
<dbReference type="InterPro" id="IPR045076">
    <property type="entry name" value="MutS"/>
</dbReference>
<dbReference type="PROSITE" id="PS00486">
    <property type="entry name" value="DNA_MISMATCH_REPAIR_2"/>
    <property type="match status" value="1"/>
</dbReference>
<evidence type="ECO:0000259" key="11">
    <source>
        <dbReference type="PROSITE" id="PS00486"/>
    </source>
</evidence>
<feature type="compositionally biased region" description="Polar residues" evidence="10">
    <location>
        <begin position="918"/>
        <end position="929"/>
    </location>
</feature>
<dbReference type="InterPro" id="IPR007861">
    <property type="entry name" value="DNA_mismatch_repair_MutS_clamp"/>
</dbReference>
<dbReference type="InterPro" id="IPR007860">
    <property type="entry name" value="DNA_mmatch_repair_MutS_con_dom"/>
</dbReference>
<dbReference type="Gene3D" id="3.40.50.300">
    <property type="entry name" value="P-loop containing nucleotide triphosphate hydrolases"/>
    <property type="match status" value="1"/>
</dbReference>
<dbReference type="SUPFAM" id="SSF52540">
    <property type="entry name" value="P-loop containing nucleoside triphosphate hydrolases"/>
    <property type="match status" value="1"/>
</dbReference>
<dbReference type="GO" id="GO:0006298">
    <property type="term" value="P:mismatch repair"/>
    <property type="evidence" value="ECO:0007669"/>
    <property type="project" value="InterPro"/>
</dbReference>
<keyword evidence="4" id="KW-0067">ATP-binding</keyword>
<dbReference type="GO" id="GO:0005634">
    <property type="term" value="C:nucleus"/>
    <property type="evidence" value="ECO:0007669"/>
    <property type="project" value="TreeGrafter"/>
</dbReference>
<evidence type="ECO:0000256" key="3">
    <source>
        <dbReference type="ARBA" id="ARBA00022741"/>
    </source>
</evidence>
<feature type="region of interest" description="Disordered" evidence="10">
    <location>
        <begin position="885"/>
        <end position="929"/>
    </location>
</feature>
<dbReference type="GO" id="GO:0140664">
    <property type="term" value="F:ATP-dependent DNA damage sensor activity"/>
    <property type="evidence" value="ECO:0007669"/>
    <property type="project" value="InterPro"/>
</dbReference>
<protein>
    <recommendedName>
        <fullName evidence="2 9">DNA mismatch repair protein MSH3</fullName>
    </recommendedName>
    <alternativeName>
        <fullName evidence="2 9">DNA mismatch repair protein MSH3</fullName>
    </alternativeName>
    <alternativeName>
        <fullName evidence="8">MutS protein homolog 3</fullName>
    </alternativeName>
</protein>
<dbReference type="Gene3D" id="3.30.420.110">
    <property type="entry name" value="MutS, connector domain"/>
    <property type="match status" value="1"/>
</dbReference>
<dbReference type="AlphaFoldDB" id="A0A9W8Z1U7"/>
<dbReference type="Pfam" id="PF05190">
    <property type="entry name" value="MutS_IV"/>
    <property type="match status" value="1"/>
</dbReference>
<dbReference type="Proteomes" id="UP001140453">
    <property type="component" value="Unassembled WGS sequence"/>
</dbReference>
<dbReference type="InterPro" id="IPR007696">
    <property type="entry name" value="DNA_mismatch_repair_MutS_core"/>
</dbReference>
<evidence type="ECO:0000313" key="13">
    <source>
        <dbReference type="Proteomes" id="UP001140453"/>
    </source>
</evidence>
<evidence type="ECO:0000256" key="7">
    <source>
        <dbReference type="ARBA" id="ARBA00025902"/>
    </source>
</evidence>
<dbReference type="InterPro" id="IPR000432">
    <property type="entry name" value="DNA_mismatch_repair_MutS_C"/>
</dbReference>
<gene>
    <name evidence="12" type="primary">MSH4</name>
    <name evidence="12" type="ORF">N0V93_003995</name>
</gene>
<accession>A0A9W8Z1U7</accession>
<feature type="compositionally biased region" description="Low complexity" evidence="10">
    <location>
        <begin position="24"/>
        <end position="36"/>
    </location>
</feature>
<feature type="compositionally biased region" description="Polar residues" evidence="10">
    <location>
        <begin position="58"/>
        <end position="67"/>
    </location>
</feature>
<dbReference type="GO" id="GO:0005524">
    <property type="term" value="F:ATP binding"/>
    <property type="evidence" value="ECO:0007669"/>
    <property type="project" value="UniProtKB-KW"/>
</dbReference>
<organism evidence="12 13">
    <name type="scientific">Gnomoniopsis smithogilvyi</name>
    <dbReference type="NCBI Taxonomy" id="1191159"/>
    <lineage>
        <taxon>Eukaryota</taxon>
        <taxon>Fungi</taxon>
        <taxon>Dikarya</taxon>
        <taxon>Ascomycota</taxon>
        <taxon>Pezizomycotina</taxon>
        <taxon>Sordariomycetes</taxon>
        <taxon>Sordariomycetidae</taxon>
        <taxon>Diaporthales</taxon>
        <taxon>Gnomoniaceae</taxon>
        <taxon>Gnomoniopsis</taxon>
    </lineage>
</organism>
<evidence type="ECO:0000256" key="6">
    <source>
        <dbReference type="ARBA" id="ARBA00023254"/>
    </source>
</evidence>
<dbReference type="PANTHER" id="PTHR11361:SF21">
    <property type="entry name" value="MUTS PROTEIN HOMOLOG 4"/>
    <property type="match status" value="1"/>
</dbReference>
<feature type="region of interest" description="Disordered" evidence="10">
    <location>
        <begin position="1"/>
        <end position="91"/>
    </location>
</feature>
<dbReference type="Gene3D" id="1.10.1420.10">
    <property type="match status" value="2"/>
</dbReference>
<evidence type="ECO:0000256" key="2">
    <source>
        <dbReference type="ARBA" id="ARBA00022151"/>
    </source>
</evidence>
<dbReference type="SMART" id="SM00533">
    <property type="entry name" value="MUTSd"/>
    <property type="match status" value="1"/>
</dbReference>
<feature type="domain" description="DNA mismatch repair proteins mutS family" evidence="11">
    <location>
        <begin position="694"/>
        <end position="710"/>
    </location>
</feature>
<evidence type="ECO:0000256" key="10">
    <source>
        <dbReference type="SAM" id="MobiDB-lite"/>
    </source>
</evidence>
<evidence type="ECO:0000256" key="9">
    <source>
        <dbReference type="ARBA" id="ARBA00073774"/>
    </source>
</evidence>
<feature type="compositionally biased region" description="Low complexity" evidence="10">
    <location>
        <begin position="76"/>
        <end position="89"/>
    </location>
</feature>
<dbReference type="SMART" id="SM00534">
    <property type="entry name" value="MUTSac"/>
    <property type="match status" value="1"/>
</dbReference>
<dbReference type="GO" id="GO:0007131">
    <property type="term" value="P:reciprocal meiotic recombination"/>
    <property type="evidence" value="ECO:0007669"/>
    <property type="project" value="TreeGrafter"/>
</dbReference>
<dbReference type="Pfam" id="PF05188">
    <property type="entry name" value="MutS_II"/>
    <property type="match status" value="1"/>
</dbReference>
<sequence length="929" mass="102913">MAPATPGPSRPVAVPASMSNPWTSASSSSYFTSRSSGVREVTSLASDNESRIRRISPAPSQRNSLARTATPAYSIASTPSGRRSRAASSIGGGESSQVICAISEARGITPSVGIAFVNVSTGEAVLSQICDNQSYVKTTHKLTVFEPSRILIVSTACPPSPKSCLCSTIEEELPGVPIVPLNRKYWSETAGLEFIQELAFKEDVQAIKVAIEGNFYATCSFSAAMKYLELELSLRIANHSLRIKYQPSEESMMISLPTIKALELVQNLQNPSSKACLFGLLNQTMTRMGARKLRSNILQPSTQTELVLKPRYIALEELCTKEDMFFEVRKALKAFGDVEKLLTKLIVLPAEPSLEASEQAINDVLLIKSFLVSVPAVFESLAAARCDLLKKIRDHCRPEITSRVLERIAAVINDDVAWVNKPLDLRNQRVYAVRSGIHGLLDVARTTYKEATDDMHQHVEDLNAELGLAADLKFENRRRYWLRFRVSDFANGLIPGALINCVRKKEFLECQTLQMVKLNQRMSDSVDEVNMQSDRVVQQLLDTIRMEIPNLFKVSESIGLLDMLASFGQMVTTKDYVKPELREALALKSARHPLLDLSLEKFIPNDYYASEQHALQIVTGCNMSGKSTYIRAVALLQVMAQIGCFVPAEYASFKIIHNLFSRTSTDDSIESNMSTFSIEMREMAFILRNINEKSLAIIDELGRGTSTRDGLAIAIAMAEALVQSRALVFFATHFSELAQVLEDRPGVLNLHLTTETSVAEDGIPKMTMLYKIDSGTIQEENYGIKLARAIGFPWQFLNVAEDVANALRQASEAKRENSESRKVAKRRKLVLNLHETLQQANDSEMDDETLRKYLQRLQAEFISRMEEIEGDGGGIHANTEAVIEIESDADAETDIEQSDDDSMSSSLPRSRLSVSEPEGSSSTMIGNLK</sequence>
<evidence type="ECO:0000313" key="12">
    <source>
        <dbReference type="EMBL" id="KAJ4394775.1"/>
    </source>
</evidence>
<comment type="similarity">
    <text evidence="1">Belongs to the DNA mismatch repair MutS family. MSH3 subfamily.</text>
</comment>
<name>A0A9W8Z1U7_9PEZI</name>
<dbReference type="PIRSF" id="PIRSF005813">
    <property type="entry name" value="MSH2"/>
    <property type="match status" value="1"/>
</dbReference>
<dbReference type="PANTHER" id="PTHR11361">
    <property type="entry name" value="DNA MISMATCH REPAIR PROTEIN MUTS FAMILY MEMBER"/>
    <property type="match status" value="1"/>
</dbReference>
<dbReference type="EMBL" id="JAPEVB010000002">
    <property type="protein sequence ID" value="KAJ4394775.1"/>
    <property type="molecule type" value="Genomic_DNA"/>
</dbReference>
<dbReference type="FunFam" id="3.40.50.300:FF:000870">
    <property type="entry name" value="MutS protein homolog 4"/>
    <property type="match status" value="1"/>
</dbReference>
<feature type="compositionally biased region" description="Low complexity" evidence="10">
    <location>
        <begin position="903"/>
        <end position="915"/>
    </location>
</feature>
<evidence type="ECO:0000256" key="5">
    <source>
        <dbReference type="ARBA" id="ARBA00023125"/>
    </source>
</evidence>
<dbReference type="SUPFAM" id="SSF48334">
    <property type="entry name" value="DNA repair protein MutS, domain III"/>
    <property type="match status" value="1"/>
</dbReference>
<keyword evidence="6" id="KW-0469">Meiosis</keyword>
<keyword evidence="5" id="KW-0238">DNA-binding</keyword>
<keyword evidence="13" id="KW-1185">Reference proteome</keyword>
<keyword evidence="3" id="KW-0547">Nucleotide-binding</keyword>
<evidence type="ECO:0000256" key="8">
    <source>
        <dbReference type="ARBA" id="ARBA00029792"/>
    </source>
</evidence>
<reference evidence="12" key="1">
    <citation type="submission" date="2022-10" db="EMBL/GenBank/DDBJ databases">
        <title>Tapping the CABI collections for fungal endophytes: first genome assemblies for Collariella, Neodidymelliopsis, Ascochyta clinopodiicola, Didymella pomorum, Didymosphaeria variabile, Neocosmospora piperis and Neocucurbitaria cava.</title>
        <authorList>
            <person name="Hill R."/>
        </authorList>
    </citation>
    <scope>NUCLEOTIDE SEQUENCE</scope>
    <source>
        <strain evidence="12">IMI 355082</strain>
    </source>
</reference>
<evidence type="ECO:0000256" key="1">
    <source>
        <dbReference type="ARBA" id="ARBA00007094"/>
    </source>
</evidence>
<dbReference type="InterPro" id="IPR027417">
    <property type="entry name" value="P-loop_NTPase"/>
</dbReference>
<dbReference type="Pfam" id="PF05192">
    <property type="entry name" value="MutS_III"/>
    <property type="match status" value="1"/>
</dbReference>
<proteinExistence type="inferred from homology"/>
<dbReference type="InterPro" id="IPR036187">
    <property type="entry name" value="DNA_mismatch_repair_MutS_sf"/>
</dbReference>
<dbReference type="OrthoDB" id="276261at2759"/>
<dbReference type="InterPro" id="IPR011184">
    <property type="entry name" value="DNA_mismatch_repair_Msh2"/>
</dbReference>
<evidence type="ECO:0000256" key="4">
    <source>
        <dbReference type="ARBA" id="ARBA00022840"/>
    </source>
</evidence>
<dbReference type="Pfam" id="PF00488">
    <property type="entry name" value="MutS_V"/>
    <property type="match status" value="1"/>
</dbReference>
<comment type="subunit">
    <text evidence="7">Heterodimer consisting of MSH2-MSH3 (MutS beta). Forms a ternary complex with MutL alpha (MLH1-PMS1).</text>
</comment>
<dbReference type="SUPFAM" id="SSF53150">
    <property type="entry name" value="DNA repair protein MutS, domain II"/>
    <property type="match status" value="1"/>
</dbReference>
<comment type="caution">
    <text evidence="12">The sequence shown here is derived from an EMBL/GenBank/DDBJ whole genome shotgun (WGS) entry which is preliminary data.</text>
</comment>
<dbReference type="InterPro" id="IPR036678">
    <property type="entry name" value="MutS_con_dom_sf"/>
</dbReference>